<evidence type="ECO:0000256" key="1">
    <source>
        <dbReference type="SAM" id="Phobius"/>
    </source>
</evidence>
<feature type="transmembrane region" description="Helical" evidence="1">
    <location>
        <begin position="85"/>
        <end position="104"/>
    </location>
</feature>
<keyword evidence="1" id="KW-0472">Membrane</keyword>
<accession>A0A2K9D644</accession>
<gene>
    <name evidence="2" type="ORF">CXR34_06285</name>
</gene>
<evidence type="ECO:0000313" key="3">
    <source>
        <dbReference type="Proteomes" id="UP000233276"/>
    </source>
</evidence>
<sequence length="112" mass="11922">MTVTASGLAPNEHVELWLHSTPVRLWSGVSNADGTLTQTLTIPTGIELGKHQIEVRGVIRGSLWLNLTVTAMLADTRFDPVSARVGSGAGRLLLAGGVAALLLARRRRVSRS</sequence>
<dbReference type="AlphaFoldDB" id="A0A2K9D644"/>
<reference evidence="2 3" key="1">
    <citation type="submission" date="2017-12" db="EMBL/GenBank/DDBJ databases">
        <title>Isolation and characterization of estrogens degradatiion strain Microbacterium hominis SJTG1.</title>
        <authorList>
            <person name="Xiong W."/>
            <person name="Yin C."/>
            <person name="Zheng D."/>
            <person name="Liang R."/>
        </authorList>
    </citation>
    <scope>NUCLEOTIDE SEQUENCE [LARGE SCALE GENOMIC DNA]</scope>
    <source>
        <strain evidence="2 3">SJTG1</strain>
    </source>
</reference>
<dbReference type="EMBL" id="CP025299">
    <property type="protein sequence ID" value="AUG29115.1"/>
    <property type="molecule type" value="Genomic_DNA"/>
</dbReference>
<protein>
    <submittedName>
        <fullName evidence="2">Uncharacterized protein</fullName>
    </submittedName>
</protein>
<dbReference type="KEGG" id="mhos:CXR34_06285"/>
<keyword evidence="1" id="KW-1133">Transmembrane helix</keyword>
<name>A0A2K9D644_9MICO</name>
<proteinExistence type="predicted"/>
<dbReference type="Proteomes" id="UP000233276">
    <property type="component" value="Chromosome"/>
</dbReference>
<organism evidence="2 3">
    <name type="scientific">Microbacterium hominis</name>
    <dbReference type="NCBI Taxonomy" id="162426"/>
    <lineage>
        <taxon>Bacteria</taxon>
        <taxon>Bacillati</taxon>
        <taxon>Actinomycetota</taxon>
        <taxon>Actinomycetes</taxon>
        <taxon>Micrococcales</taxon>
        <taxon>Microbacteriaceae</taxon>
        <taxon>Microbacterium</taxon>
    </lineage>
</organism>
<dbReference type="RefSeq" id="WP_101305930.1">
    <property type="nucleotide sequence ID" value="NZ_CP025299.1"/>
</dbReference>
<keyword evidence="1" id="KW-0812">Transmembrane</keyword>
<evidence type="ECO:0000313" key="2">
    <source>
        <dbReference type="EMBL" id="AUG29115.1"/>
    </source>
</evidence>